<dbReference type="InterPro" id="IPR038730">
    <property type="entry name" value="HyfE-like"/>
</dbReference>
<feature type="transmembrane region" description="Helical" evidence="6">
    <location>
        <begin position="31"/>
        <end position="51"/>
    </location>
</feature>
<keyword evidence="5 6" id="KW-0472">Membrane</keyword>
<protein>
    <submittedName>
        <fullName evidence="7">Hydrogenase-4 component E</fullName>
    </submittedName>
</protein>
<accession>A0A4R2RG13</accession>
<evidence type="ECO:0000313" key="7">
    <source>
        <dbReference type="EMBL" id="TCP62602.1"/>
    </source>
</evidence>
<comment type="subcellular location">
    <subcellularLocation>
        <location evidence="1">Cell membrane</location>
        <topology evidence="1">Multi-pass membrane protein</topology>
    </subcellularLocation>
</comment>
<dbReference type="AlphaFoldDB" id="A0A4R2RG13"/>
<evidence type="ECO:0000256" key="2">
    <source>
        <dbReference type="ARBA" id="ARBA00022475"/>
    </source>
</evidence>
<comment type="caution">
    <text evidence="7">The sequence shown here is derived from an EMBL/GenBank/DDBJ whole genome shotgun (WGS) entry which is preliminary data.</text>
</comment>
<dbReference type="PANTHER" id="PTHR38601">
    <property type="entry name" value="HYDROGENASE-4 COMPONENT E"/>
    <property type="match status" value="1"/>
</dbReference>
<organism evidence="7 8">
    <name type="scientific">Heliophilum fasciatum</name>
    <dbReference type="NCBI Taxonomy" id="35700"/>
    <lineage>
        <taxon>Bacteria</taxon>
        <taxon>Bacillati</taxon>
        <taxon>Bacillota</taxon>
        <taxon>Clostridia</taxon>
        <taxon>Eubacteriales</taxon>
        <taxon>Heliobacteriaceae</taxon>
        <taxon>Heliophilum</taxon>
    </lineage>
</organism>
<sequence>MQLVEIVGTVLLLAAIWLVGNRRLDRAVVNLTIQALLLTLVALITAVVAGVHHMYGVALLLFLIKVVAMPMAFFWALRRSERVLEMQPVLSPVVATVGAVALVVMVYFAVGSIRLPVPAVMSGLLPVSLSVILLGILTMITHRKALLQVVGLMTMENGLFMLAMASTFGMPFIVELGIFFDVLVSAVIMGGLTHQMKVVFASTDTDRLNQLRG</sequence>
<feature type="transmembrane region" description="Helical" evidence="6">
    <location>
        <begin position="6"/>
        <end position="24"/>
    </location>
</feature>
<dbReference type="GO" id="GO:0005886">
    <property type="term" value="C:plasma membrane"/>
    <property type="evidence" value="ECO:0007669"/>
    <property type="project" value="UniProtKB-SubCell"/>
</dbReference>
<evidence type="ECO:0000256" key="6">
    <source>
        <dbReference type="SAM" id="Phobius"/>
    </source>
</evidence>
<gene>
    <name evidence="7" type="ORF">EDD73_12019</name>
</gene>
<evidence type="ECO:0000256" key="4">
    <source>
        <dbReference type="ARBA" id="ARBA00022989"/>
    </source>
</evidence>
<dbReference type="RefSeq" id="WP_131919776.1">
    <property type="nucleotide sequence ID" value="NZ_JAOQNU010000019.1"/>
</dbReference>
<dbReference type="OrthoDB" id="5298295at2"/>
<feature type="transmembrane region" description="Helical" evidence="6">
    <location>
        <begin position="116"/>
        <end position="138"/>
    </location>
</feature>
<keyword evidence="3 6" id="KW-0812">Transmembrane</keyword>
<reference evidence="7 8" key="1">
    <citation type="submission" date="2019-03" db="EMBL/GenBank/DDBJ databases">
        <title>Genomic Encyclopedia of Type Strains, Phase IV (KMG-IV): sequencing the most valuable type-strain genomes for metagenomic binning, comparative biology and taxonomic classification.</title>
        <authorList>
            <person name="Goeker M."/>
        </authorList>
    </citation>
    <scope>NUCLEOTIDE SEQUENCE [LARGE SCALE GENOMIC DNA]</scope>
    <source>
        <strain evidence="7 8">DSM 11170</strain>
    </source>
</reference>
<proteinExistence type="predicted"/>
<dbReference type="Proteomes" id="UP000294813">
    <property type="component" value="Unassembled WGS sequence"/>
</dbReference>
<keyword evidence="8" id="KW-1185">Reference proteome</keyword>
<dbReference type="PANTHER" id="PTHR38601:SF1">
    <property type="entry name" value="HYDROGENASE-4 COMPONENT E"/>
    <property type="match status" value="1"/>
</dbReference>
<name>A0A4R2RG13_9FIRM</name>
<dbReference type="EMBL" id="SLXT01000020">
    <property type="protein sequence ID" value="TCP62602.1"/>
    <property type="molecule type" value="Genomic_DNA"/>
</dbReference>
<evidence type="ECO:0000256" key="1">
    <source>
        <dbReference type="ARBA" id="ARBA00004651"/>
    </source>
</evidence>
<evidence type="ECO:0000256" key="3">
    <source>
        <dbReference type="ARBA" id="ARBA00022692"/>
    </source>
</evidence>
<feature type="transmembrane region" description="Helical" evidence="6">
    <location>
        <begin position="57"/>
        <end position="77"/>
    </location>
</feature>
<keyword evidence="4 6" id="KW-1133">Transmembrane helix</keyword>
<feature type="transmembrane region" description="Helical" evidence="6">
    <location>
        <begin position="89"/>
        <end position="110"/>
    </location>
</feature>
<evidence type="ECO:0000313" key="8">
    <source>
        <dbReference type="Proteomes" id="UP000294813"/>
    </source>
</evidence>
<evidence type="ECO:0000256" key="5">
    <source>
        <dbReference type="ARBA" id="ARBA00023136"/>
    </source>
</evidence>
<keyword evidence="2" id="KW-1003">Cell membrane</keyword>